<dbReference type="AlphaFoldDB" id="A0A087SEC9"/>
<keyword evidence="3" id="KW-1185">Reference proteome</keyword>
<protein>
    <submittedName>
        <fullName evidence="2">Uncharacterized protein</fullName>
    </submittedName>
</protein>
<gene>
    <name evidence="2" type="ORF">F751_1348</name>
</gene>
<dbReference type="KEGG" id="apro:F751_1348"/>
<name>A0A087SEC9_AUXPR</name>
<feature type="region of interest" description="Disordered" evidence="1">
    <location>
        <begin position="1"/>
        <end position="34"/>
    </location>
</feature>
<evidence type="ECO:0000313" key="2">
    <source>
        <dbReference type="EMBL" id="KFM24083.1"/>
    </source>
</evidence>
<feature type="compositionally biased region" description="Basic and acidic residues" evidence="1">
    <location>
        <begin position="8"/>
        <end position="21"/>
    </location>
</feature>
<evidence type="ECO:0000256" key="1">
    <source>
        <dbReference type="SAM" id="MobiDB-lite"/>
    </source>
</evidence>
<reference evidence="2 3" key="1">
    <citation type="journal article" date="2014" name="BMC Genomics">
        <title>Oil accumulation mechanisms of the oleaginous microalga Chlorella protothecoides revealed through its genome, transcriptomes, and proteomes.</title>
        <authorList>
            <person name="Gao C."/>
            <person name="Wang Y."/>
            <person name="Shen Y."/>
            <person name="Yan D."/>
            <person name="He X."/>
            <person name="Dai J."/>
            <person name="Wu Q."/>
        </authorList>
    </citation>
    <scope>NUCLEOTIDE SEQUENCE [LARGE SCALE GENOMIC DNA]</scope>
    <source>
        <strain evidence="2 3">0710</strain>
    </source>
</reference>
<dbReference type="GeneID" id="23612739"/>
<organism evidence="2 3">
    <name type="scientific">Auxenochlorella protothecoides</name>
    <name type="common">Green microalga</name>
    <name type="synonym">Chlorella protothecoides</name>
    <dbReference type="NCBI Taxonomy" id="3075"/>
    <lineage>
        <taxon>Eukaryota</taxon>
        <taxon>Viridiplantae</taxon>
        <taxon>Chlorophyta</taxon>
        <taxon>core chlorophytes</taxon>
        <taxon>Trebouxiophyceae</taxon>
        <taxon>Chlorellales</taxon>
        <taxon>Chlorellaceae</taxon>
        <taxon>Auxenochlorella</taxon>
    </lineage>
</organism>
<accession>A0A087SEC9</accession>
<dbReference type="EMBL" id="KL662105">
    <property type="protein sequence ID" value="KFM24083.1"/>
    <property type="molecule type" value="Genomic_DNA"/>
</dbReference>
<evidence type="ECO:0000313" key="3">
    <source>
        <dbReference type="Proteomes" id="UP000028924"/>
    </source>
</evidence>
<proteinExistence type="predicted"/>
<dbReference type="RefSeq" id="XP_011396969.1">
    <property type="nucleotide sequence ID" value="XM_011398667.1"/>
</dbReference>
<dbReference type="Proteomes" id="UP000028924">
    <property type="component" value="Unassembled WGS sequence"/>
</dbReference>
<sequence>MAGTRSTKTKDAKKQKLEGGARDAAYSGPEELPTPTVVEVVTAENNELSILLHHAQKTDSVAIGVRLQSQARLDVLIPFLSDKLGEDETKSVKKLQEDLESDLKKDFQASVKKLETGPLAQLVEQGVDLTEITPKYLKAKESASIEARA</sequence>